<keyword evidence="1" id="KW-1133">Transmembrane helix</keyword>
<feature type="transmembrane region" description="Helical" evidence="1">
    <location>
        <begin position="53"/>
        <end position="75"/>
    </location>
</feature>
<accession>A0ABU4RYL5</accession>
<feature type="transmembrane region" description="Helical" evidence="1">
    <location>
        <begin position="12"/>
        <end position="33"/>
    </location>
</feature>
<gene>
    <name evidence="2" type="ORF">SCD92_10925</name>
</gene>
<keyword evidence="1" id="KW-0472">Membrane</keyword>
<evidence type="ECO:0000256" key="1">
    <source>
        <dbReference type="SAM" id="Phobius"/>
    </source>
</evidence>
<keyword evidence="3" id="KW-1185">Reference proteome</keyword>
<dbReference type="RefSeq" id="WP_302723578.1">
    <property type="nucleotide sequence ID" value="NZ_JAULRU010000617.1"/>
</dbReference>
<reference evidence="2 3" key="1">
    <citation type="submission" date="2023-11" db="EMBL/GenBank/DDBJ databases">
        <title>Gilvimarinus fulvus sp. nov., isolated from the surface of Kelp.</title>
        <authorList>
            <person name="Sun Y.Y."/>
            <person name="Gong Y."/>
            <person name="Du Z.J."/>
        </authorList>
    </citation>
    <scope>NUCLEOTIDE SEQUENCE [LARGE SCALE GENOMIC DNA]</scope>
    <source>
        <strain evidence="2 3">SDUM040013</strain>
    </source>
</reference>
<dbReference type="EMBL" id="JAXAFO010000016">
    <property type="protein sequence ID" value="MDX6849875.1"/>
    <property type="molecule type" value="Genomic_DNA"/>
</dbReference>
<keyword evidence="1" id="KW-0812">Transmembrane</keyword>
<comment type="caution">
    <text evidence="2">The sequence shown here is derived from an EMBL/GenBank/DDBJ whole genome shotgun (WGS) entry which is preliminary data.</text>
</comment>
<evidence type="ECO:0000313" key="2">
    <source>
        <dbReference type="EMBL" id="MDX6849875.1"/>
    </source>
</evidence>
<feature type="transmembrane region" description="Helical" evidence="1">
    <location>
        <begin position="148"/>
        <end position="169"/>
    </location>
</feature>
<dbReference type="Proteomes" id="UP001273505">
    <property type="component" value="Unassembled WGS sequence"/>
</dbReference>
<protein>
    <submittedName>
        <fullName evidence="2">Uncharacterized protein</fullName>
    </submittedName>
</protein>
<sequence length="224" mass="24832">MQTSQSIIPLRPLRYISLLAAILLAQLLIISYYVSGPDEIAQAAAQEGNLIDWSSALGYFIGVATMLIFGGYHVIRYHWPLMLSLALLGMRELDLDKKFSTYGLFKSATLKASDVSLLEKGITIVIIAAIASLTILLIKRYWRTLISSFFHLEAVSFITCFAGGMLVLARTLDGISRKAADFGVVVTQHNEILTTIAEEVLELGAPYTFILAFFAYRRIYLAAR</sequence>
<proteinExistence type="predicted"/>
<feature type="transmembrane region" description="Helical" evidence="1">
    <location>
        <begin position="121"/>
        <end position="142"/>
    </location>
</feature>
<evidence type="ECO:0000313" key="3">
    <source>
        <dbReference type="Proteomes" id="UP001273505"/>
    </source>
</evidence>
<organism evidence="2 3">
    <name type="scientific">Gilvimarinus gilvus</name>
    <dbReference type="NCBI Taxonomy" id="3058038"/>
    <lineage>
        <taxon>Bacteria</taxon>
        <taxon>Pseudomonadati</taxon>
        <taxon>Pseudomonadota</taxon>
        <taxon>Gammaproteobacteria</taxon>
        <taxon>Cellvibrionales</taxon>
        <taxon>Cellvibrionaceae</taxon>
        <taxon>Gilvimarinus</taxon>
    </lineage>
</organism>
<name>A0ABU4RYL5_9GAMM</name>